<accession>A0A140E5G4</accession>
<dbReference type="KEGG" id="mdn:JT25_003905"/>
<dbReference type="EMBL" id="CP014476">
    <property type="protein sequence ID" value="AMK75638.1"/>
    <property type="molecule type" value="Genomic_DNA"/>
</dbReference>
<reference evidence="1 2" key="1">
    <citation type="journal article" date="2015" name="Environ. Microbiol.">
        <title>Methane oxidation coupled to nitrate reduction under hypoxia by the Gammaproteobacterium Methylomonas denitrificans, sp. nov. type strain FJG1.</title>
        <authorList>
            <person name="Kits K.D."/>
            <person name="Klotz M.G."/>
            <person name="Stein L.Y."/>
        </authorList>
    </citation>
    <scope>NUCLEOTIDE SEQUENCE [LARGE SCALE GENOMIC DNA]</scope>
    <source>
        <strain evidence="1 2">FJG1</strain>
    </source>
</reference>
<dbReference type="STRING" id="1538553.JT25_003905"/>
<dbReference type="Proteomes" id="UP000030512">
    <property type="component" value="Chromosome"/>
</dbReference>
<dbReference type="AlphaFoldDB" id="A0A140E5G4"/>
<name>A0A140E5G4_9GAMM</name>
<proteinExistence type="predicted"/>
<dbReference type="RefSeq" id="WP_062327624.1">
    <property type="nucleotide sequence ID" value="NZ_CP014476.1"/>
</dbReference>
<organism evidence="1 2">
    <name type="scientific">Methylomonas denitrificans</name>
    <dbReference type="NCBI Taxonomy" id="1538553"/>
    <lineage>
        <taxon>Bacteria</taxon>
        <taxon>Pseudomonadati</taxon>
        <taxon>Pseudomonadota</taxon>
        <taxon>Gammaproteobacteria</taxon>
        <taxon>Methylococcales</taxon>
        <taxon>Methylococcaceae</taxon>
        <taxon>Methylomonas</taxon>
    </lineage>
</organism>
<evidence type="ECO:0000313" key="2">
    <source>
        <dbReference type="Proteomes" id="UP000030512"/>
    </source>
</evidence>
<evidence type="ECO:0000313" key="1">
    <source>
        <dbReference type="EMBL" id="AMK75638.1"/>
    </source>
</evidence>
<gene>
    <name evidence="1" type="ORF">JT25_003905</name>
</gene>
<sequence length="105" mass="11636">MATEAEKDNLINSITTGIDACDRKARNQDFPDEWRKVFALAAFQLTDCSGKLRRRSAEQMDSYAIQAAVEETDQATTATNDAHDEISVKNAGFELSQAIHALMQI</sequence>
<protein>
    <submittedName>
        <fullName evidence="1">Uncharacterized protein</fullName>
    </submittedName>
</protein>
<keyword evidence="2" id="KW-1185">Reference proteome</keyword>